<feature type="region of interest" description="Disordered" evidence="1">
    <location>
        <begin position="209"/>
        <end position="235"/>
    </location>
</feature>
<dbReference type="Proteomes" id="UP000193380">
    <property type="component" value="Unassembled WGS sequence"/>
</dbReference>
<proteinExistence type="predicted"/>
<dbReference type="STRING" id="8022.A0A061A6B7"/>
<gene>
    <name evidence="2" type="ORF">GSONMT00051883001</name>
</gene>
<dbReference type="AlphaFoldDB" id="A0A061A6B7"/>
<organism evidence="2 3">
    <name type="scientific">Oncorhynchus mykiss</name>
    <name type="common">Rainbow trout</name>
    <name type="synonym">Salmo gairdneri</name>
    <dbReference type="NCBI Taxonomy" id="8022"/>
    <lineage>
        <taxon>Eukaryota</taxon>
        <taxon>Metazoa</taxon>
        <taxon>Chordata</taxon>
        <taxon>Craniata</taxon>
        <taxon>Vertebrata</taxon>
        <taxon>Euteleostomi</taxon>
        <taxon>Actinopterygii</taxon>
        <taxon>Neopterygii</taxon>
        <taxon>Teleostei</taxon>
        <taxon>Protacanthopterygii</taxon>
        <taxon>Salmoniformes</taxon>
        <taxon>Salmonidae</taxon>
        <taxon>Salmoninae</taxon>
        <taxon>Oncorhynchus</taxon>
    </lineage>
</organism>
<evidence type="ECO:0000313" key="2">
    <source>
        <dbReference type="EMBL" id="CDR18383.1"/>
    </source>
</evidence>
<feature type="non-terminal residue" evidence="2">
    <location>
        <position position="1"/>
    </location>
</feature>
<feature type="compositionally biased region" description="Polar residues" evidence="1">
    <location>
        <begin position="226"/>
        <end position="235"/>
    </location>
</feature>
<protein>
    <submittedName>
        <fullName evidence="2">Uncharacterized protein</fullName>
    </submittedName>
</protein>
<dbReference type="PaxDb" id="8022-A0A061A6B7"/>
<reference evidence="2" key="1">
    <citation type="journal article" date="2014" name="Nat. Commun.">
        <title>The rainbow trout genome provides novel insights into evolution after whole-genome duplication in vertebrates.</title>
        <authorList>
            <person name="Berthelot C."/>
            <person name="Brunet F."/>
            <person name="Chalopin D."/>
            <person name="Juanchich A."/>
            <person name="Bernard M."/>
            <person name="Noel B."/>
            <person name="Bento P."/>
            <person name="Da Silva C."/>
            <person name="Labadie K."/>
            <person name="Alberti A."/>
            <person name="Aury J.M."/>
            <person name="Louis A."/>
            <person name="Dehais P."/>
            <person name="Bardou P."/>
            <person name="Montfort J."/>
            <person name="Klopp C."/>
            <person name="Cabau C."/>
            <person name="Gaspin C."/>
            <person name="Thorgaard G.H."/>
            <person name="Boussaha M."/>
            <person name="Quillet E."/>
            <person name="Guyomard R."/>
            <person name="Galiana D."/>
            <person name="Bobe J."/>
            <person name="Volff J.N."/>
            <person name="Genet C."/>
            <person name="Wincker P."/>
            <person name="Jaillon O."/>
            <person name="Roest Crollius H."/>
            <person name="Guiguen Y."/>
        </authorList>
    </citation>
    <scope>NUCLEOTIDE SEQUENCE [LARGE SCALE GENOMIC DNA]</scope>
</reference>
<name>A0A061A6B7_ONCMY</name>
<accession>A0A061A6B7</accession>
<sequence length="266" mass="29424">EARFSRDPIFKSSTHHIVLRPLVWSPYPLTSNPGDFIYPQCRRPQRIGSLRRPQRIGSLRKPQRIGWLIRYICSLFYHQVTSSEDAVTPSSAVTPSTAASSRPFIPVTDDPGAASIIAETMTKTKEDSECQNKTGAPEPQYLDEFTSLLVPDDTRVMVDLLKLAVSVRSGEKGKEVLSAVLSGMGTAYPQVADMLLELCVTELEDVATDSQSGRLSSQPVVVESSHPYTDDTSTSGTVKIPGNILNTMHWQTEELRVESLCCRLRN</sequence>
<reference evidence="2" key="2">
    <citation type="submission" date="2014-03" db="EMBL/GenBank/DDBJ databases">
        <authorList>
            <person name="Genoscope - CEA"/>
        </authorList>
    </citation>
    <scope>NUCLEOTIDE SEQUENCE</scope>
</reference>
<evidence type="ECO:0000256" key="1">
    <source>
        <dbReference type="SAM" id="MobiDB-lite"/>
    </source>
</evidence>
<feature type="compositionally biased region" description="Polar residues" evidence="1">
    <location>
        <begin position="209"/>
        <end position="219"/>
    </location>
</feature>
<dbReference type="EMBL" id="FR977223">
    <property type="protein sequence ID" value="CDR18383.1"/>
    <property type="molecule type" value="Genomic_DNA"/>
</dbReference>
<evidence type="ECO:0000313" key="3">
    <source>
        <dbReference type="Proteomes" id="UP000193380"/>
    </source>
</evidence>